<sequence>MAPAVPSLRVQRLEELQRQQSIELQQILLRSSPNTPRRTATVASPHPPRSARSTPTPPQRSTRGAQTPTVPWTPRETRKRTPKAPQVDLSPKVQDLLKLLDSIPVGSEAAFAGLKVARAGFLRLANEFQGLQQRLMAQDRLQEELQTSLVRHGGGMLKDRLQEERLRYDDHIQALSAAEKEKRSNQAEQRLEQFQSFADRLENQAADFRQHFAHVKEVRALDRSIQEDLAAKERLASLQELVEAKRAQLKELRRRRRAQAEVQAEVAEVAEGPLLESESCELPTL</sequence>
<organism evidence="3 4">
    <name type="scientific">Durusdinium trenchii</name>
    <dbReference type="NCBI Taxonomy" id="1381693"/>
    <lineage>
        <taxon>Eukaryota</taxon>
        <taxon>Sar</taxon>
        <taxon>Alveolata</taxon>
        <taxon>Dinophyceae</taxon>
        <taxon>Suessiales</taxon>
        <taxon>Symbiodiniaceae</taxon>
        <taxon>Durusdinium</taxon>
    </lineage>
</organism>
<dbReference type="Proteomes" id="UP001642464">
    <property type="component" value="Unassembled WGS sequence"/>
</dbReference>
<reference evidence="3 4" key="1">
    <citation type="submission" date="2024-02" db="EMBL/GenBank/DDBJ databases">
        <authorList>
            <person name="Chen Y."/>
            <person name="Shah S."/>
            <person name="Dougan E. K."/>
            <person name="Thang M."/>
            <person name="Chan C."/>
        </authorList>
    </citation>
    <scope>NUCLEOTIDE SEQUENCE [LARGE SCALE GENOMIC DNA]</scope>
</reference>
<feature type="region of interest" description="Disordered" evidence="2">
    <location>
        <begin position="27"/>
        <end position="89"/>
    </location>
</feature>
<comment type="caution">
    <text evidence="3">The sequence shown here is derived from an EMBL/GenBank/DDBJ whole genome shotgun (WGS) entry which is preliminary data.</text>
</comment>
<feature type="coiled-coil region" evidence="1">
    <location>
        <begin position="235"/>
        <end position="262"/>
    </location>
</feature>
<evidence type="ECO:0000313" key="3">
    <source>
        <dbReference type="EMBL" id="CAK9105787.1"/>
    </source>
</evidence>
<dbReference type="EMBL" id="CAXAMM010042618">
    <property type="protein sequence ID" value="CAK9105787.1"/>
    <property type="molecule type" value="Genomic_DNA"/>
</dbReference>
<protein>
    <submittedName>
        <fullName evidence="3">Uncharacterized protein</fullName>
    </submittedName>
</protein>
<feature type="compositionally biased region" description="Low complexity" evidence="2">
    <location>
        <begin position="50"/>
        <end position="63"/>
    </location>
</feature>
<evidence type="ECO:0000256" key="1">
    <source>
        <dbReference type="SAM" id="Coils"/>
    </source>
</evidence>
<evidence type="ECO:0000256" key="2">
    <source>
        <dbReference type="SAM" id="MobiDB-lite"/>
    </source>
</evidence>
<keyword evidence="1" id="KW-0175">Coiled coil</keyword>
<name>A0ABP0S0B7_9DINO</name>
<keyword evidence="4" id="KW-1185">Reference proteome</keyword>
<feature type="compositionally biased region" description="Polar residues" evidence="2">
    <location>
        <begin position="33"/>
        <end position="42"/>
    </location>
</feature>
<accession>A0ABP0S0B7</accession>
<evidence type="ECO:0000313" key="4">
    <source>
        <dbReference type="Proteomes" id="UP001642464"/>
    </source>
</evidence>
<gene>
    <name evidence="3" type="ORF">SCF082_LOCUS49308</name>
</gene>
<proteinExistence type="predicted"/>
<feature type="coiled-coil region" evidence="1">
    <location>
        <begin position="158"/>
        <end position="204"/>
    </location>
</feature>